<dbReference type="GO" id="GO:0046872">
    <property type="term" value="F:metal ion binding"/>
    <property type="evidence" value="ECO:0007669"/>
    <property type="project" value="UniProtKB-KW"/>
</dbReference>
<dbReference type="EC" id="1.1.2.4" evidence="10"/>
<evidence type="ECO:0000313" key="14">
    <source>
        <dbReference type="Proteomes" id="UP000233293"/>
    </source>
</evidence>
<proteinExistence type="inferred from homology"/>
<evidence type="ECO:0000259" key="12">
    <source>
        <dbReference type="PROSITE" id="PS51387"/>
    </source>
</evidence>
<dbReference type="InterPro" id="IPR017896">
    <property type="entry name" value="4Fe4S_Fe-S-bd"/>
</dbReference>
<dbReference type="PROSITE" id="PS51379">
    <property type="entry name" value="4FE4S_FER_2"/>
    <property type="match status" value="2"/>
</dbReference>
<evidence type="ECO:0000313" key="13">
    <source>
        <dbReference type="EMBL" id="PKU26602.1"/>
    </source>
</evidence>
<dbReference type="GO" id="GO:0071949">
    <property type="term" value="F:FAD binding"/>
    <property type="evidence" value="ECO:0007669"/>
    <property type="project" value="InterPro"/>
</dbReference>
<dbReference type="OrthoDB" id="9815648at2"/>
<dbReference type="Pfam" id="PF13183">
    <property type="entry name" value="Fer4_8"/>
    <property type="match status" value="1"/>
</dbReference>
<dbReference type="SUPFAM" id="SSF55103">
    <property type="entry name" value="FAD-linked oxidases, C-terminal domain"/>
    <property type="match status" value="1"/>
</dbReference>
<evidence type="ECO:0000256" key="2">
    <source>
        <dbReference type="ARBA" id="ARBA00008000"/>
    </source>
</evidence>
<dbReference type="GO" id="GO:0004458">
    <property type="term" value="F:D-lactate dehydrogenase (cytochrome) activity"/>
    <property type="evidence" value="ECO:0007669"/>
    <property type="project" value="UniProtKB-EC"/>
</dbReference>
<feature type="domain" description="FAD-binding PCMH-type" evidence="12">
    <location>
        <begin position="49"/>
        <end position="277"/>
    </location>
</feature>
<evidence type="ECO:0000256" key="8">
    <source>
        <dbReference type="ARBA" id="ARBA00023004"/>
    </source>
</evidence>
<dbReference type="InterPro" id="IPR004017">
    <property type="entry name" value="Cys_rich_dom"/>
</dbReference>
<dbReference type="InterPro" id="IPR004113">
    <property type="entry name" value="FAD-bd_oxidored_4_C"/>
</dbReference>
<dbReference type="PROSITE" id="PS00198">
    <property type="entry name" value="4FE4S_FER_1"/>
    <property type="match status" value="2"/>
</dbReference>
<keyword evidence="3" id="KW-0285">Flavoprotein</keyword>
<evidence type="ECO:0000256" key="5">
    <source>
        <dbReference type="ARBA" id="ARBA00022827"/>
    </source>
</evidence>
<keyword evidence="5" id="KW-0274">FAD</keyword>
<dbReference type="Gene3D" id="3.30.43.10">
    <property type="entry name" value="Uridine Diphospho-n-acetylenolpyruvylglucosamine Reductase, domain 2"/>
    <property type="match status" value="1"/>
</dbReference>
<dbReference type="SUPFAM" id="SSF56176">
    <property type="entry name" value="FAD-binding/transporter-associated domain-like"/>
    <property type="match status" value="1"/>
</dbReference>
<evidence type="ECO:0000256" key="7">
    <source>
        <dbReference type="ARBA" id="ARBA00023002"/>
    </source>
</evidence>
<dbReference type="GO" id="GO:1903457">
    <property type="term" value="P:lactate catabolic process"/>
    <property type="evidence" value="ECO:0007669"/>
    <property type="project" value="TreeGrafter"/>
</dbReference>
<dbReference type="InterPro" id="IPR006094">
    <property type="entry name" value="Oxid_FAD_bind_N"/>
</dbReference>
<comment type="caution">
    <text evidence="13">The sequence shown here is derived from an EMBL/GenBank/DDBJ whole genome shotgun (WGS) entry which is preliminary data.</text>
</comment>
<dbReference type="InterPro" id="IPR016171">
    <property type="entry name" value="Vanillyl_alc_oxidase_C-sub2"/>
</dbReference>
<dbReference type="RefSeq" id="WP_101248833.1">
    <property type="nucleotide sequence ID" value="NZ_PIUM01000001.1"/>
</dbReference>
<reference evidence="14" key="1">
    <citation type="submission" date="2017-12" db="EMBL/GenBank/DDBJ databases">
        <title>Draft genome sequence of Telmatospirillum siberiense 26-4b1T, an acidotolerant peatland alphaproteobacterium potentially involved in sulfur cycling.</title>
        <authorList>
            <person name="Hausmann B."/>
            <person name="Pjevac P."/>
            <person name="Schreck K."/>
            <person name="Herbold C.W."/>
            <person name="Daims H."/>
            <person name="Wagner M."/>
            <person name="Pester M."/>
            <person name="Loy A."/>
        </authorList>
    </citation>
    <scope>NUCLEOTIDE SEQUENCE [LARGE SCALE GENOMIC DNA]</scope>
    <source>
        <strain evidence="14">26-4b1</strain>
    </source>
</reference>
<dbReference type="GO" id="GO:0051536">
    <property type="term" value="F:iron-sulfur cluster binding"/>
    <property type="evidence" value="ECO:0007669"/>
    <property type="project" value="UniProtKB-KW"/>
</dbReference>
<dbReference type="InterPro" id="IPR016164">
    <property type="entry name" value="FAD-linked_Oxase-like_C"/>
</dbReference>
<dbReference type="InterPro" id="IPR017900">
    <property type="entry name" value="4Fe4S_Fe_S_CS"/>
</dbReference>
<dbReference type="AlphaFoldDB" id="A0A2N3Q1R8"/>
<protein>
    <recommendedName>
        <fullName evidence="10">D-lactate dehydrogenase (cytochrome)</fullName>
        <ecNumber evidence="10">1.1.2.4</ecNumber>
    </recommendedName>
</protein>
<evidence type="ECO:0000256" key="1">
    <source>
        <dbReference type="ARBA" id="ARBA00001974"/>
    </source>
</evidence>
<dbReference type="Pfam" id="PF02913">
    <property type="entry name" value="FAD-oxidase_C"/>
    <property type="match status" value="1"/>
</dbReference>
<dbReference type="EMBL" id="PIUM01000001">
    <property type="protein sequence ID" value="PKU26602.1"/>
    <property type="molecule type" value="Genomic_DNA"/>
</dbReference>
<evidence type="ECO:0000256" key="6">
    <source>
        <dbReference type="ARBA" id="ARBA00022946"/>
    </source>
</evidence>
<keyword evidence="7" id="KW-0560">Oxidoreductase</keyword>
<dbReference type="InterPro" id="IPR016169">
    <property type="entry name" value="FAD-bd_PCMH_sub2"/>
</dbReference>
<dbReference type="Gene3D" id="1.10.45.10">
    <property type="entry name" value="Vanillyl-alcohol Oxidase, Chain A, domain 4"/>
    <property type="match status" value="1"/>
</dbReference>
<organism evidence="13 14">
    <name type="scientific">Telmatospirillum siberiense</name>
    <dbReference type="NCBI Taxonomy" id="382514"/>
    <lineage>
        <taxon>Bacteria</taxon>
        <taxon>Pseudomonadati</taxon>
        <taxon>Pseudomonadota</taxon>
        <taxon>Alphaproteobacteria</taxon>
        <taxon>Rhodospirillales</taxon>
        <taxon>Rhodospirillaceae</taxon>
        <taxon>Telmatospirillum</taxon>
    </lineage>
</organism>
<feature type="domain" description="4Fe-4S ferredoxin-type" evidence="11">
    <location>
        <begin position="541"/>
        <end position="572"/>
    </location>
</feature>
<evidence type="ECO:0000259" key="11">
    <source>
        <dbReference type="PROSITE" id="PS51379"/>
    </source>
</evidence>
<dbReference type="PANTHER" id="PTHR11748">
    <property type="entry name" value="D-LACTATE DEHYDROGENASE"/>
    <property type="match status" value="1"/>
</dbReference>
<keyword evidence="4" id="KW-0479">Metal-binding</keyword>
<dbReference type="Gene3D" id="3.30.70.2190">
    <property type="match status" value="1"/>
</dbReference>
<dbReference type="InterPro" id="IPR016167">
    <property type="entry name" value="FAD-bd_PCMH_sub1"/>
</dbReference>
<keyword evidence="6" id="KW-0809">Transit peptide</keyword>
<dbReference type="InterPro" id="IPR016166">
    <property type="entry name" value="FAD-bd_PCMH"/>
</dbReference>
<dbReference type="Pfam" id="PF01565">
    <property type="entry name" value="FAD_binding_4"/>
    <property type="match status" value="1"/>
</dbReference>
<dbReference type="PROSITE" id="PS51387">
    <property type="entry name" value="FAD_PCMH"/>
    <property type="match status" value="1"/>
</dbReference>
<comment type="cofactor">
    <cofactor evidence="1">
        <name>FAD</name>
        <dbReference type="ChEBI" id="CHEBI:57692"/>
    </cofactor>
</comment>
<dbReference type="InterPro" id="IPR036318">
    <property type="entry name" value="FAD-bd_PCMH-like_sf"/>
</dbReference>
<feature type="domain" description="4Fe-4S ferredoxin-type" evidence="11">
    <location>
        <begin position="599"/>
        <end position="629"/>
    </location>
</feature>
<dbReference type="SUPFAM" id="SSF46548">
    <property type="entry name" value="alpha-helical ferredoxin"/>
    <property type="match status" value="1"/>
</dbReference>
<keyword evidence="9" id="KW-0411">Iron-sulfur</keyword>
<keyword evidence="8" id="KW-0408">Iron</keyword>
<comment type="similarity">
    <text evidence="2">Belongs to the FAD-binding oxidoreductase/transferase type 4 family.</text>
</comment>
<dbReference type="Proteomes" id="UP000233293">
    <property type="component" value="Unassembled WGS sequence"/>
</dbReference>
<dbReference type="InterPro" id="IPR009051">
    <property type="entry name" value="Helical_ferredxn"/>
</dbReference>
<dbReference type="Gene3D" id="3.30.70.2740">
    <property type="match status" value="1"/>
</dbReference>
<dbReference type="Gene3D" id="3.30.465.10">
    <property type="match status" value="1"/>
</dbReference>
<evidence type="ECO:0000256" key="10">
    <source>
        <dbReference type="ARBA" id="ARBA00038897"/>
    </source>
</evidence>
<evidence type="ECO:0000256" key="9">
    <source>
        <dbReference type="ARBA" id="ARBA00023014"/>
    </source>
</evidence>
<gene>
    <name evidence="13" type="ORF">CWS72_01860</name>
</gene>
<dbReference type="PANTHER" id="PTHR11748:SF111">
    <property type="entry name" value="D-LACTATE DEHYDROGENASE, MITOCHONDRIAL-RELATED"/>
    <property type="match status" value="1"/>
</dbReference>
<sequence length="948" mass="102107">MSSTLRVLPSPSADVYAELGQALRRLIPAERLVTDPLRLLAYGTDASLYRLIPKIVVRAETEQEVRDVLACCRRYHAPVTFRAAGTSLSGQAITDSVLITLSDNWTGISVENGGETIRLQPGVIGAHANRRLVPYSRKIGPDPASIDAAKIGGIAANNASGMCCGTHENSYQTVQSMRIVLADGTLLDTADKASRAAFQKSHGVLLDKLSQLSRNLKANGPLAERVRHKYRIKNTTGYSLNALVDFEDPIDILQHLLIGSEGTLAFISEITYRTVVDLPKKASALAVFPDIGEACRTVPLLKKTPVAAVELLDSPAMRAVEDKPGMPKSIVGTPDGAAALLIETRAADEETLKANMAAISAVLDKATTLSPPIFSTDPKETAIFWNVRKGVFPAVAAIRPPGSTVIIEDVAFKIEDLAAGVLDLQDLFDKHGYVGCCIYGHALDGNMHFVIYHDFSIPSELERYRKFIEAVCDMVVKKYDGSLKAEHGTGRNMAPFVELEWGEAAYQLMVEIKSLLDPENMLNPGVVLNDDASIFTKNLKPMPTTSPLIDACMECGFCEPQCPSNGLTLTPRQRIAGWREVNRLAKVGADPAQQADLRKRYAYDGTRTCAACGLCSTVCPMGINTGKLIKSLRTEDWSGFGKAVGSWTSRNYGSMLALSGPGLAAVGVARALVGNKGFDGLAGAARKVSGGLVPKVTHNVPTRISYKPRDSVVAGRKVVYLPSCATRSMGPAGDDPVRESVPEVFQRLMEKVGFQVIYPKNLGGLCCGQPWDTQGLKDVADAKAAELEAALFAASDGGKLPIVSDTSTCSYRMKEYLGDRLKLRDVVDFLHDEVLPKLNVQKKQGTVMLHLNCGAKKMGLEGKLVAIAKACAETVIQPEQMTCCGFAGMWGFTTPELNEHATRHLAKQVPHDCHDGYSSNRTCEIGLADQAGIPYRSIVHLVAKATGA</sequence>
<keyword evidence="14" id="KW-1185">Reference proteome</keyword>
<dbReference type="FunFam" id="1.10.45.10:FF:000001">
    <property type="entry name" value="D-lactate dehydrogenase mitochondrial"/>
    <property type="match status" value="1"/>
</dbReference>
<name>A0A2N3Q1R8_9PROT</name>
<evidence type="ECO:0000256" key="3">
    <source>
        <dbReference type="ARBA" id="ARBA00022630"/>
    </source>
</evidence>
<accession>A0A2N3Q1R8</accession>
<evidence type="ECO:0000256" key="4">
    <source>
        <dbReference type="ARBA" id="ARBA00022723"/>
    </source>
</evidence>
<dbReference type="GO" id="GO:0008720">
    <property type="term" value="F:D-lactate dehydrogenase (NAD+) activity"/>
    <property type="evidence" value="ECO:0007669"/>
    <property type="project" value="TreeGrafter"/>
</dbReference>
<dbReference type="Gene3D" id="1.10.1060.10">
    <property type="entry name" value="Alpha-helical ferredoxin"/>
    <property type="match status" value="1"/>
</dbReference>
<dbReference type="Pfam" id="PF02754">
    <property type="entry name" value="CCG"/>
    <property type="match status" value="1"/>
</dbReference>